<protein>
    <submittedName>
        <fullName evidence="4">Nucleoside deaminase</fullName>
    </submittedName>
</protein>
<dbReference type="Proteomes" id="UP001382455">
    <property type="component" value="Unassembled WGS sequence"/>
</dbReference>
<dbReference type="PANTHER" id="PTHR11079">
    <property type="entry name" value="CYTOSINE DEAMINASE FAMILY MEMBER"/>
    <property type="match status" value="1"/>
</dbReference>
<dbReference type="InterPro" id="IPR016192">
    <property type="entry name" value="APOBEC/CMP_deaminase_Zn-bd"/>
</dbReference>
<reference evidence="4 5" key="1">
    <citation type="submission" date="2023-12" db="EMBL/GenBank/DDBJ databases">
        <title>Friends and Foes: Symbiotic and Algicidal bacterial influence on Karenia brevis blooms.</title>
        <authorList>
            <person name="Fei C."/>
            <person name="Mohamed A.R."/>
            <person name="Booker A."/>
            <person name="Arshad M."/>
            <person name="Klass S."/>
            <person name="Ahn S."/>
            <person name="Gilbert P.M."/>
            <person name="Heil C.A."/>
            <person name="Martinez J.M."/>
            <person name="Amin S.A."/>
        </authorList>
    </citation>
    <scope>NUCLEOTIDE SEQUENCE [LARGE SCALE GENOMIC DNA]</scope>
    <source>
        <strain evidence="4 5">CE15</strain>
    </source>
</reference>
<dbReference type="InterPro" id="IPR002125">
    <property type="entry name" value="CMP_dCMP_dom"/>
</dbReference>
<dbReference type="PROSITE" id="PS00903">
    <property type="entry name" value="CYT_DCMP_DEAMINASES_1"/>
    <property type="match status" value="1"/>
</dbReference>
<accession>A0ABU8EVJ1</accession>
<evidence type="ECO:0000256" key="2">
    <source>
        <dbReference type="ARBA" id="ARBA00022833"/>
    </source>
</evidence>
<comment type="caution">
    <text evidence="4">The sequence shown here is derived from an EMBL/GenBank/DDBJ whole genome shotgun (WGS) entry which is preliminary data.</text>
</comment>
<dbReference type="PROSITE" id="PS51747">
    <property type="entry name" value="CYT_DCMP_DEAMINASES_2"/>
    <property type="match status" value="1"/>
</dbReference>
<dbReference type="PANTHER" id="PTHR11079:SF161">
    <property type="entry name" value="CMP_DCMP-TYPE DEAMINASE DOMAIN-CONTAINING PROTEIN"/>
    <property type="match status" value="1"/>
</dbReference>
<evidence type="ECO:0000313" key="4">
    <source>
        <dbReference type="EMBL" id="MEI4550989.1"/>
    </source>
</evidence>
<keyword evidence="5" id="KW-1185">Reference proteome</keyword>
<evidence type="ECO:0000256" key="1">
    <source>
        <dbReference type="ARBA" id="ARBA00022723"/>
    </source>
</evidence>
<dbReference type="Pfam" id="PF00383">
    <property type="entry name" value="dCMP_cyt_deam_1"/>
    <property type="match status" value="1"/>
</dbReference>
<gene>
    <name evidence="4" type="ORF">WAE96_15060</name>
</gene>
<dbReference type="EMBL" id="JBAWKS010000002">
    <property type="protein sequence ID" value="MEI4550989.1"/>
    <property type="molecule type" value="Genomic_DNA"/>
</dbReference>
<keyword evidence="2" id="KW-0862">Zinc</keyword>
<sequence length="156" mass="17111">MPAQFNQSHRSAIISLAEKNVAQAGLPFSAMIIDDKGEILSTGVNQESQFHDCTAHAEIQAIRAATKKCRRLSLEGSTLIASGEPCALCYLAMHVAKISGIVILTDRHQASAYGFNYLASYDNINAQLLDSFSITYLQNSDAIRPFEQYRKTLNQG</sequence>
<dbReference type="CDD" id="cd01285">
    <property type="entry name" value="nucleoside_deaminase"/>
    <property type="match status" value="1"/>
</dbReference>
<dbReference type="Gene3D" id="3.40.140.10">
    <property type="entry name" value="Cytidine Deaminase, domain 2"/>
    <property type="match status" value="1"/>
</dbReference>
<dbReference type="RefSeq" id="WP_336436037.1">
    <property type="nucleotide sequence ID" value="NZ_JBAWKS010000002.1"/>
</dbReference>
<proteinExistence type="predicted"/>
<evidence type="ECO:0000313" key="5">
    <source>
        <dbReference type="Proteomes" id="UP001382455"/>
    </source>
</evidence>
<feature type="domain" description="CMP/dCMP-type deaminase" evidence="3">
    <location>
        <begin position="4"/>
        <end position="116"/>
    </location>
</feature>
<name>A0ABU8EVJ1_9GAMM</name>
<dbReference type="SUPFAM" id="SSF53927">
    <property type="entry name" value="Cytidine deaminase-like"/>
    <property type="match status" value="1"/>
</dbReference>
<evidence type="ECO:0000259" key="3">
    <source>
        <dbReference type="PROSITE" id="PS51747"/>
    </source>
</evidence>
<organism evidence="4 5">
    <name type="scientific">Pseudoalteromonas spongiae</name>
    <dbReference type="NCBI Taxonomy" id="298657"/>
    <lineage>
        <taxon>Bacteria</taxon>
        <taxon>Pseudomonadati</taxon>
        <taxon>Pseudomonadota</taxon>
        <taxon>Gammaproteobacteria</taxon>
        <taxon>Alteromonadales</taxon>
        <taxon>Pseudoalteromonadaceae</taxon>
        <taxon>Pseudoalteromonas</taxon>
    </lineage>
</organism>
<keyword evidence="1" id="KW-0479">Metal-binding</keyword>
<dbReference type="InterPro" id="IPR016193">
    <property type="entry name" value="Cytidine_deaminase-like"/>
</dbReference>